<dbReference type="SUPFAM" id="SSF51120">
    <property type="entry name" value="beta-Roll"/>
    <property type="match status" value="1"/>
</dbReference>
<gene>
    <name evidence="1" type="ORF">BB934_44550</name>
</gene>
<evidence type="ECO:0008006" key="2">
    <source>
        <dbReference type="Google" id="ProtNLM"/>
    </source>
</evidence>
<geneLocation type="plasmid" evidence="1">
    <name>unnamed4</name>
</geneLocation>
<dbReference type="InterPro" id="IPR001343">
    <property type="entry name" value="Hemolysn_Ca-bd"/>
</dbReference>
<dbReference type="GO" id="GO:0005509">
    <property type="term" value="F:calcium ion binding"/>
    <property type="evidence" value="ECO:0007669"/>
    <property type="project" value="InterPro"/>
</dbReference>
<dbReference type="Gene3D" id="2.150.10.10">
    <property type="entry name" value="Serralysin-like metalloprotease, C-terminal"/>
    <property type="match status" value="1"/>
</dbReference>
<dbReference type="AlphaFoldDB" id="A0A1B2EZ35"/>
<name>A0A1B2EZ35_9HYPH</name>
<evidence type="ECO:0000313" key="1">
    <source>
        <dbReference type="EMBL" id="ANY85249.1"/>
    </source>
</evidence>
<dbReference type="OrthoDB" id="7975253at2"/>
<protein>
    <recommendedName>
        <fullName evidence="2">Peptidase M10 serralysin C-terminal domain-containing protein</fullName>
    </recommendedName>
</protein>
<dbReference type="RefSeq" id="WP_099516034.1">
    <property type="nucleotide sequence ID" value="NZ_CP016620.1"/>
</dbReference>
<accession>A0A1B2EZ35</accession>
<keyword evidence="1" id="KW-0614">Plasmid</keyword>
<dbReference type="KEGG" id="moc:BB934_44550"/>
<sequence>MAFIWGSNRADTLTGRNSADFIFGRSGDDTIDGRRGWDFIHAGHGDDTVRGGYGDDIIIGGKGTDTAEYRGNLSDYRITQNGDGSLTIQDLRPGDKLTTDGTDTVRKVESFQFADGTRSLDDILTPGADGFDFTVRVVDPNGMATSQHDAIIANMSAAVENWAKYISGDGSIDIDIVIVEGDDTASAASVANTPIGEFNGNVLVRDGVPHELITGQDLNGAEADARVELPIDYLLNELWLDPNPAGRTDPVPVNRTDGVSVFMHEFGHALGMAGFGNEDGTLTKGFASVYDSLITFQGGNPFFNGQTAAAVFGGPLPLSNSLQGDANNYAHYGHETSDGLDDNLMEGNIGYMRGLRYDIEQIDLAIMKDMGLNVGDGWLIA</sequence>
<dbReference type="Pfam" id="PF00353">
    <property type="entry name" value="HemolysinCabind"/>
    <property type="match status" value="1"/>
</dbReference>
<reference evidence="1" key="1">
    <citation type="submission" date="2016-07" db="EMBL/GenBank/DDBJ databases">
        <title>Microvirga ossetica sp. nov. a new species of rhizobia isolated from root nodules of the legume species Vicia alpestris Steven originated from North Ossetia region in the Caucasus.</title>
        <authorList>
            <person name="Safronova V.I."/>
            <person name="Kuznetsova I.G."/>
            <person name="Sazanova A.L."/>
            <person name="Belimov A."/>
            <person name="Andronov E."/>
            <person name="Osledkin Y.S."/>
            <person name="Onishchuk O.P."/>
            <person name="Kurchak O.N."/>
            <person name="Shaposhnikov A.I."/>
            <person name="Willems A."/>
            <person name="Tikhonovich I.A."/>
        </authorList>
    </citation>
    <scope>NUCLEOTIDE SEQUENCE [LARGE SCALE GENOMIC DNA]</scope>
    <source>
        <strain evidence="1">V5/3M</strain>
        <plasmid evidence="1">unnamed4</plasmid>
    </source>
</reference>
<dbReference type="SUPFAM" id="SSF55486">
    <property type="entry name" value="Metalloproteases ('zincins'), catalytic domain"/>
    <property type="match status" value="1"/>
</dbReference>
<dbReference type="EMBL" id="CP016620">
    <property type="protein sequence ID" value="ANY85249.1"/>
    <property type="molecule type" value="Genomic_DNA"/>
</dbReference>
<organism evidence="1">
    <name type="scientific">Microvirga ossetica</name>
    <dbReference type="NCBI Taxonomy" id="1882682"/>
    <lineage>
        <taxon>Bacteria</taxon>
        <taxon>Pseudomonadati</taxon>
        <taxon>Pseudomonadota</taxon>
        <taxon>Alphaproteobacteria</taxon>
        <taxon>Hyphomicrobiales</taxon>
        <taxon>Methylobacteriaceae</taxon>
        <taxon>Microvirga</taxon>
    </lineage>
</organism>
<dbReference type="InterPro" id="IPR011049">
    <property type="entry name" value="Serralysin-like_metalloprot_C"/>
</dbReference>
<proteinExistence type="predicted"/>
<dbReference type="PRINTS" id="PR00313">
    <property type="entry name" value="CABNDNGRPT"/>
</dbReference>